<dbReference type="EMBL" id="AZHX01001781">
    <property type="protein sequence ID" value="ETW99918.1"/>
    <property type="molecule type" value="Genomic_DNA"/>
</dbReference>
<organism evidence="1 2">
    <name type="scientific">Candidatus Entotheonella gemina</name>
    <dbReference type="NCBI Taxonomy" id="1429439"/>
    <lineage>
        <taxon>Bacteria</taxon>
        <taxon>Pseudomonadati</taxon>
        <taxon>Nitrospinota/Tectimicrobiota group</taxon>
        <taxon>Candidatus Tectimicrobiota</taxon>
        <taxon>Candidatus Entotheonellia</taxon>
        <taxon>Candidatus Entotheonellales</taxon>
        <taxon>Candidatus Entotheonellaceae</taxon>
        <taxon>Candidatus Entotheonella</taxon>
    </lineage>
</organism>
<accession>W4LPC4</accession>
<evidence type="ECO:0000313" key="2">
    <source>
        <dbReference type="Proteomes" id="UP000019140"/>
    </source>
</evidence>
<protein>
    <submittedName>
        <fullName evidence="1">Uncharacterized protein</fullName>
    </submittedName>
</protein>
<comment type="caution">
    <text evidence="1">The sequence shown here is derived from an EMBL/GenBank/DDBJ whole genome shotgun (WGS) entry which is preliminary data.</text>
</comment>
<dbReference type="HOGENOM" id="CLU_3341748_0_0_7"/>
<sequence>MQDEATKRQAFVDTLQRLQECITRLLELLFTSLKRAA</sequence>
<gene>
    <name evidence="1" type="ORF">ETSY2_40020</name>
</gene>
<proteinExistence type="predicted"/>
<dbReference type="Proteomes" id="UP000019140">
    <property type="component" value="Unassembled WGS sequence"/>
</dbReference>
<dbReference type="AlphaFoldDB" id="W4LPC4"/>
<evidence type="ECO:0000313" key="1">
    <source>
        <dbReference type="EMBL" id="ETW99918.1"/>
    </source>
</evidence>
<name>W4LPC4_9BACT</name>
<reference evidence="1 2" key="1">
    <citation type="journal article" date="2014" name="Nature">
        <title>An environmental bacterial taxon with a large and distinct metabolic repertoire.</title>
        <authorList>
            <person name="Wilson M.C."/>
            <person name="Mori T."/>
            <person name="Ruckert C."/>
            <person name="Uria A.R."/>
            <person name="Helf M.J."/>
            <person name="Takada K."/>
            <person name="Gernert C."/>
            <person name="Steffens U.A."/>
            <person name="Heycke N."/>
            <person name="Schmitt S."/>
            <person name="Rinke C."/>
            <person name="Helfrich E.J."/>
            <person name="Brachmann A.O."/>
            <person name="Gurgui C."/>
            <person name="Wakimoto T."/>
            <person name="Kracht M."/>
            <person name="Crusemann M."/>
            <person name="Hentschel U."/>
            <person name="Abe I."/>
            <person name="Matsunaga S."/>
            <person name="Kalinowski J."/>
            <person name="Takeyama H."/>
            <person name="Piel J."/>
        </authorList>
    </citation>
    <scope>NUCLEOTIDE SEQUENCE [LARGE SCALE GENOMIC DNA]</scope>
    <source>
        <strain evidence="2">TSY2</strain>
    </source>
</reference>
<keyword evidence="2" id="KW-1185">Reference proteome</keyword>